<accession>A0A7S2AA00</accession>
<organism evidence="7">
    <name type="scientific">Trieres chinensis</name>
    <name type="common">Marine centric diatom</name>
    <name type="synonym">Odontella sinensis</name>
    <dbReference type="NCBI Taxonomy" id="1514140"/>
    <lineage>
        <taxon>Eukaryota</taxon>
        <taxon>Sar</taxon>
        <taxon>Stramenopiles</taxon>
        <taxon>Ochrophyta</taxon>
        <taxon>Bacillariophyta</taxon>
        <taxon>Mediophyceae</taxon>
        <taxon>Biddulphiophycidae</taxon>
        <taxon>Eupodiscales</taxon>
        <taxon>Parodontellaceae</taxon>
        <taxon>Trieres</taxon>
    </lineage>
</organism>
<dbReference type="InterPro" id="IPR045498">
    <property type="entry name" value="HflX_C"/>
</dbReference>
<dbReference type="GO" id="GO:0005525">
    <property type="term" value="F:GTP binding"/>
    <property type="evidence" value="ECO:0007669"/>
    <property type="project" value="UniProtKB-KW"/>
</dbReference>
<feature type="domain" description="Hflx-type G" evidence="6">
    <location>
        <begin position="451"/>
        <end position="622"/>
    </location>
</feature>
<dbReference type="AlphaFoldDB" id="A0A7S2AA00"/>
<dbReference type="HAMAP" id="MF_00900">
    <property type="entry name" value="GTPase_HflX"/>
    <property type="match status" value="1"/>
</dbReference>
<dbReference type="PANTHER" id="PTHR10229:SF0">
    <property type="entry name" value="GTP-BINDING PROTEIN 6-RELATED"/>
    <property type="match status" value="1"/>
</dbReference>
<evidence type="ECO:0000256" key="2">
    <source>
        <dbReference type="ARBA" id="ARBA00022741"/>
    </source>
</evidence>
<dbReference type="PANTHER" id="PTHR10229">
    <property type="entry name" value="GTP-BINDING PROTEIN HFLX"/>
    <property type="match status" value="1"/>
</dbReference>
<dbReference type="FunFam" id="3.40.50.300:FF:000173">
    <property type="entry name" value="GTPase HflX"/>
    <property type="match status" value="1"/>
</dbReference>
<dbReference type="Pfam" id="PF01926">
    <property type="entry name" value="MMR_HSR1"/>
    <property type="match status" value="1"/>
</dbReference>
<dbReference type="Gene3D" id="3.40.50.11060">
    <property type="entry name" value="GTPase HflX, N-terminal domain"/>
    <property type="match status" value="1"/>
</dbReference>
<dbReference type="InterPro" id="IPR027417">
    <property type="entry name" value="P-loop_NTPase"/>
</dbReference>
<dbReference type="Gene3D" id="3.40.50.300">
    <property type="entry name" value="P-loop containing nucleotide triphosphate hydrolases"/>
    <property type="match status" value="1"/>
</dbReference>
<evidence type="ECO:0000256" key="5">
    <source>
        <dbReference type="SAM" id="MobiDB-lite"/>
    </source>
</evidence>
<dbReference type="InterPro" id="IPR025121">
    <property type="entry name" value="GTPase_HflX_N"/>
</dbReference>
<keyword evidence="4" id="KW-0342">GTP-binding</keyword>
<name>A0A7S2AA00_TRICV</name>
<dbReference type="EMBL" id="HBGO01038251">
    <property type="protein sequence ID" value="CAD9361837.1"/>
    <property type="molecule type" value="Transcribed_RNA"/>
</dbReference>
<dbReference type="InterPro" id="IPR042108">
    <property type="entry name" value="GTPase_HflX_N_sf"/>
</dbReference>
<dbReference type="InterPro" id="IPR030394">
    <property type="entry name" value="G_HFLX_dom"/>
</dbReference>
<dbReference type="GO" id="GO:0043022">
    <property type="term" value="F:ribosome binding"/>
    <property type="evidence" value="ECO:0007669"/>
    <property type="project" value="TreeGrafter"/>
</dbReference>
<dbReference type="GO" id="GO:0046872">
    <property type="term" value="F:metal ion binding"/>
    <property type="evidence" value="ECO:0007669"/>
    <property type="project" value="UniProtKB-KW"/>
</dbReference>
<keyword evidence="2" id="KW-0547">Nucleotide-binding</keyword>
<gene>
    <name evidence="7" type="ORF">OSIN01602_LOCUS22158</name>
</gene>
<keyword evidence="3" id="KW-0460">Magnesium</keyword>
<dbReference type="InterPro" id="IPR032305">
    <property type="entry name" value="GTP-bd_M"/>
</dbReference>
<protein>
    <recommendedName>
        <fullName evidence="6">Hflx-type G domain-containing protein</fullName>
    </recommendedName>
</protein>
<dbReference type="InterPro" id="IPR006073">
    <property type="entry name" value="GTP-bd"/>
</dbReference>
<feature type="region of interest" description="Disordered" evidence="5">
    <location>
        <begin position="691"/>
        <end position="720"/>
    </location>
</feature>
<keyword evidence="1" id="KW-0479">Metal-binding</keyword>
<feature type="compositionally biased region" description="Low complexity" evidence="5">
    <location>
        <begin position="85"/>
        <end position="99"/>
    </location>
</feature>
<feature type="region of interest" description="Disordered" evidence="5">
    <location>
        <begin position="124"/>
        <end position="153"/>
    </location>
</feature>
<reference evidence="7" key="1">
    <citation type="submission" date="2021-01" db="EMBL/GenBank/DDBJ databases">
        <authorList>
            <person name="Corre E."/>
            <person name="Pelletier E."/>
            <person name="Niang G."/>
            <person name="Scheremetjew M."/>
            <person name="Finn R."/>
            <person name="Kale V."/>
            <person name="Holt S."/>
            <person name="Cochrane G."/>
            <person name="Meng A."/>
            <person name="Brown T."/>
            <person name="Cohen L."/>
        </authorList>
    </citation>
    <scope>NUCLEOTIDE SEQUENCE</scope>
    <source>
        <strain evidence="7">Grunow 1884</strain>
    </source>
</reference>
<dbReference type="CDD" id="cd01878">
    <property type="entry name" value="HflX"/>
    <property type="match status" value="1"/>
</dbReference>
<dbReference type="Pfam" id="PF13167">
    <property type="entry name" value="GTP-bdg_N"/>
    <property type="match status" value="1"/>
</dbReference>
<feature type="compositionally biased region" description="Acidic residues" evidence="5">
    <location>
        <begin position="133"/>
        <end position="143"/>
    </location>
</feature>
<proteinExistence type="inferred from homology"/>
<dbReference type="SUPFAM" id="SSF52540">
    <property type="entry name" value="P-loop containing nucleoside triphosphate hydrolases"/>
    <property type="match status" value="1"/>
</dbReference>
<evidence type="ECO:0000313" key="7">
    <source>
        <dbReference type="EMBL" id="CAD9361837.1"/>
    </source>
</evidence>
<dbReference type="NCBIfam" id="TIGR03156">
    <property type="entry name" value="GTP_HflX"/>
    <property type="match status" value="1"/>
</dbReference>
<dbReference type="Pfam" id="PF16360">
    <property type="entry name" value="GTP-bdg_M"/>
    <property type="match status" value="1"/>
</dbReference>
<dbReference type="Pfam" id="PF19275">
    <property type="entry name" value="HflX_C"/>
    <property type="match status" value="1"/>
</dbReference>
<dbReference type="InterPro" id="IPR016496">
    <property type="entry name" value="GTPase_HflX"/>
</dbReference>
<evidence type="ECO:0000256" key="3">
    <source>
        <dbReference type="ARBA" id="ARBA00022842"/>
    </source>
</evidence>
<evidence type="ECO:0000256" key="4">
    <source>
        <dbReference type="ARBA" id="ARBA00023134"/>
    </source>
</evidence>
<evidence type="ECO:0000256" key="1">
    <source>
        <dbReference type="ARBA" id="ARBA00022723"/>
    </source>
</evidence>
<dbReference type="Gene3D" id="6.10.250.2860">
    <property type="match status" value="1"/>
</dbReference>
<evidence type="ECO:0000259" key="6">
    <source>
        <dbReference type="PROSITE" id="PS51705"/>
    </source>
</evidence>
<dbReference type="PRINTS" id="PR00326">
    <property type="entry name" value="GTP1OBG"/>
</dbReference>
<dbReference type="GO" id="GO:0005737">
    <property type="term" value="C:cytoplasm"/>
    <property type="evidence" value="ECO:0007669"/>
    <property type="project" value="TreeGrafter"/>
</dbReference>
<sequence length="720" mass="79738">MGTRGSGRCSAKPRQRRRLPLILAAALARPSPSGAFQLAPSPASPAPRRACPSCQTSRRDRSAPPNCASPLRPTSRRIPVALFVSQQESSAASASSSPSEDGKQEPLFDLSLVNDSATAFVVSDMSDKQRLDQEDDDGDDEGGTDGIVGYYDEENDTYNYGTDMSIEDVVDIADADLTTAAAAQVASDGAVWETYARDSDDLLTEREDRLYMDEDGRARKIERCILVGVEDLGAKRRKAKQERIGPINPEEDQVYFSLDESLTEMRELVKTAGLELACELTQRMNEPNPRTYIGTGKVQEAKEMLLENGCSTVVFDIELTPGQQKGLENAFNKKILQNDFMGAENEAEIKVVDRTALILDIFAQHAKTREGKLQVDLALHEYRKPRLTRMWTHLERQSGAGGVGLRGPGESQLEIDKRLLRDRIIVLKQKIDDVQKQRDLHRKGRSNTGLPILALVGYTNAGKSTLLNYLTRAGVMAENILFATLDPTTRRVKLPGYKTHPEVLLTDTVGFIQKLPTHLVAAFRATLEEVREADVLVHVVDVSNPVWRKQEQSVLRVLTEIGAGDKPIVRVLNKIDMLDRDEAEFARMEMAEENNGVAVSSLTGEGMEDFVTVTEEALSGLLVPIELEIPYSKGDEMHLIHEVGAVEEVDYRESGTYVRGRVPRAVAMRLEDYSVKVDEVSAHPMAERMKAIRSRNRGGKDDGGEEWAAIGRGRHTAREK</sequence>
<dbReference type="PROSITE" id="PS51705">
    <property type="entry name" value="G_HFLX"/>
    <property type="match status" value="1"/>
</dbReference>
<feature type="region of interest" description="Disordered" evidence="5">
    <location>
        <begin position="32"/>
        <end position="105"/>
    </location>
</feature>